<name>A0A165FCF2_9APHY</name>
<evidence type="ECO:0000313" key="2">
    <source>
        <dbReference type="Proteomes" id="UP000076871"/>
    </source>
</evidence>
<dbReference type="GeneID" id="63831333"/>
<dbReference type="RefSeq" id="XP_040766498.1">
    <property type="nucleotide sequence ID" value="XM_040914306.1"/>
</dbReference>
<keyword evidence="2" id="KW-1185">Reference proteome</keyword>
<protein>
    <submittedName>
        <fullName evidence="1">Uncharacterized protein</fullName>
    </submittedName>
</protein>
<dbReference type="Proteomes" id="UP000076871">
    <property type="component" value="Unassembled WGS sequence"/>
</dbReference>
<sequence length="155" mass="16933">MIPSPEVATYDNDPGKMSASVQAIANLKVADSEVIRKGDKEFVMCNFCWHLGAERECERPRCDLRHRRGKVVARTYIVGCGYNGTGHRFGSVEPSSRERATPKFLAAQWAGRESQQLCTAGYGWPPHGRVRAAVEGLSATDKAVATAYKACEEAG</sequence>
<gene>
    <name evidence="1" type="ORF">LAESUDRAFT_811353</name>
</gene>
<organism evidence="1 2">
    <name type="scientific">Laetiporus sulphureus 93-53</name>
    <dbReference type="NCBI Taxonomy" id="1314785"/>
    <lineage>
        <taxon>Eukaryota</taxon>
        <taxon>Fungi</taxon>
        <taxon>Dikarya</taxon>
        <taxon>Basidiomycota</taxon>
        <taxon>Agaricomycotina</taxon>
        <taxon>Agaricomycetes</taxon>
        <taxon>Polyporales</taxon>
        <taxon>Laetiporus</taxon>
    </lineage>
</organism>
<accession>A0A165FCF2</accession>
<dbReference type="EMBL" id="KV427614">
    <property type="protein sequence ID" value="KZT08758.1"/>
    <property type="molecule type" value="Genomic_DNA"/>
</dbReference>
<proteinExistence type="predicted"/>
<evidence type="ECO:0000313" key="1">
    <source>
        <dbReference type="EMBL" id="KZT08758.1"/>
    </source>
</evidence>
<reference evidence="1 2" key="1">
    <citation type="journal article" date="2016" name="Mol. Biol. Evol.">
        <title>Comparative Genomics of Early-Diverging Mushroom-Forming Fungi Provides Insights into the Origins of Lignocellulose Decay Capabilities.</title>
        <authorList>
            <person name="Nagy L.G."/>
            <person name="Riley R."/>
            <person name="Tritt A."/>
            <person name="Adam C."/>
            <person name="Daum C."/>
            <person name="Floudas D."/>
            <person name="Sun H."/>
            <person name="Yadav J.S."/>
            <person name="Pangilinan J."/>
            <person name="Larsson K.H."/>
            <person name="Matsuura K."/>
            <person name="Barry K."/>
            <person name="Labutti K."/>
            <person name="Kuo R."/>
            <person name="Ohm R.A."/>
            <person name="Bhattacharya S.S."/>
            <person name="Shirouzu T."/>
            <person name="Yoshinaga Y."/>
            <person name="Martin F.M."/>
            <person name="Grigoriev I.V."/>
            <person name="Hibbett D.S."/>
        </authorList>
    </citation>
    <scope>NUCLEOTIDE SEQUENCE [LARGE SCALE GENOMIC DNA]</scope>
    <source>
        <strain evidence="1 2">93-53</strain>
    </source>
</reference>
<dbReference type="InParanoid" id="A0A165FCF2"/>
<dbReference type="AlphaFoldDB" id="A0A165FCF2"/>